<sequence length="334" mass="37708">MPLKIGLTYDLESDYPADPENAPDANSEFDSVRTIKALKKGIKDAGYILIDFGNFGNLLKIRESLKSRADIVFNISEGIKGRNREAQIPILLEYLNIPYIGSDALAMSLTLDKVLTKQILIVNKIPTPFFFVYEKAAFNNLKLNFPMIVKPRWEGSSMGINSKSVVYSKSELEKRANFIMKQYRQPALVEEFIIGSEYTVPVIGNSPPETLEPLKVKLNGMEMDNNVFDNSFIRSEGIDYVPLTGREKLKNKLRALALKTYNCVECLDFGRIDFRVNNNGEIFVLELNPLPALNTDDALAVSAKHIGWKFSELLDKIIKAALMRYKMVHKTGIN</sequence>
<dbReference type="InterPro" id="IPR013815">
    <property type="entry name" value="ATP_grasp_subdomain_1"/>
</dbReference>
<reference evidence="12 13" key="1">
    <citation type="journal article" date="2015" name="Nature">
        <title>rRNA introns, odd ribosomes, and small enigmatic genomes across a large radiation of phyla.</title>
        <authorList>
            <person name="Brown C.T."/>
            <person name="Hug L.A."/>
            <person name="Thomas B.C."/>
            <person name="Sharon I."/>
            <person name="Castelle C.J."/>
            <person name="Singh A."/>
            <person name="Wilkins M.J."/>
            <person name="Williams K.H."/>
            <person name="Banfield J.F."/>
        </authorList>
    </citation>
    <scope>NUCLEOTIDE SEQUENCE [LARGE SCALE GENOMIC DNA]</scope>
</reference>
<evidence type="ECO:0000256" key="9">
    <source>
        <dbReference type="ARBA" id="ARBA00023316"/>
    </source>
</evidence>
<name>A0A0G1CBC7_9BACT</name>
<organism evidence="12 13">
    <name type="scientific">Candidatus Gottesmanbacteria bacterium GW2011_GWA2_42_18</name>
    <dbReference type="NCBI Taxonomy" id="1618442"/>
    <lineage>
        <taxon>Bacteria</taxon>
        <taxon>Candidatus Gottesmaniibacteriota</taxon>
    </lineage>
</organism>
<feature type="domain" description="ATP-grasp" evidence="11">
    <location>
        <begin position="117"/>
        <end position="319"/>
    </location>
</feature>
<evidence type="ECO:0000256" key="3">
    <source>
        <dbReference type="ARBA" id="ARBA00022490"/>
    </source>
</evidence>
<evidence type="ECO:0000256" key="7">
    <source>
        <dbReference type="ARBA" id="ARBA00022960"/>
    </source>
</evidence>
<evidence type="ECO:0000256" key="8">
    <source>
        <dbReference type="ARBA" id="ARBA00022984"/>
    </source>
</evidence>
<evidence type="ECO:0000313" key="13">
    <source>
        <dbReference type="Proteomes" id="UP000034320"/>
    </source>
</evidence>
<dbReference type="InterPro" id="IPR000291">
    <property type="entry name" value="D-Ala_lig_Van_CS"/>
</dbReference>
<keyword evidence="9" id="KW-0961">Cell wall biogenesis/degradation</keyword>
<keyword evidence="7" id="KW-0133">Cell shape</keyword>
<dbReference type="AlphaFoldDB" id="A0A0G1CBC7"/>
<keyword evidence="8" id="KW-0573">Peptidoglycan synthesis</keyword>
<dbReference type="Gene3D" id="3.30.470.20">
    <property type="entry name" value="ATP-grasp fold, B domain"/>
    <property type="match status" value="1"/>
</dbReference>
<keyword evidence="5 10" id="KW-0547">Nucleotide-binding</keyword>
<dbReference type="SUPFAM" id="SSF56059">
    <property type="entry name" value="Glutathione synthetase ATP-binding domain-like"/>
    <property type="match status" value="1"/>
</dbReference>
<dbReference type="InterPro" id="IPR011761">
    <property type="entry name" value="ATP-grasp"/>
</dbReference>
<keyword evidence="4 12" id="KW-0436">Ligase</keyword>
<dbReference type="GO" id="GO:0008716">
    <property type="term" value="F:D-alanine-D-alanine ligase activity"/>
    <property type="evidence" value="ECO:0007669"/>
    <property type="project" value="InterPro"/>
</dbReference>
<dbReference type="SUPFAM" id="SSF52440">
    <property type="entry name" value="PreATP-grasp domain"/>
    <property type="match status" value="1"/>
</dbReference>
<evidence type="ECO:0000256" key="6">
    <source>
        <dbReference type="ARBA" id="ARBA00022840"/>
    </source>
</evidence>
<dbReference type="PROSITE" id="PS50975">
    <property type="entry name" value="ATP_GRASP"/>
    <property type="match status" value="1"/>
</dbReference>
<protein>
    <submittedName>
        <fullName evidence="12">D-alanine-D-alanine ligase</fullName>
    </submittedName>
</protein>
<dbReference type="InterPro" id="IPR016185">
    <property type="entry name" value="PreATP-grasp_dom_sf"/>
</dbReference>
<evidence type="ECO:0000313" key="12">
    <source>
        <dbReference type="EMBL" id="KKS46948.1"/>
    </source>
</evidence>
<evidence type="ECO:0000256" key="5">
    <source>
        <dbReference type="ARBA" id="ARBA00022741"/>
    </source>
</evidence>
<dbReference type="PANTHER" id="PTHR23132">
    <property type="entry name" value="D-ALANINE--D-ALANINE LIGASE"/>
    <property type="match status" value="1"/>
</dbReference>
<dbReference type="Proteomes" id="UP000034320">
    <property type="component" value="Unassembled WGS sequence"/>
</dbReference>
<dbReference type="InterPro" id="IPR011095">
    <property type="entry name" value="Dala_Dala_lig_C"/>
</dbReference>
<dbReference type="GO" id="GO:0046872">
    <property type="term" value="F:metal ion binding"/>
    <property type="evidence" value="ECO:0007669"/>
    <property type="project" value="InterPro"/>
</dbReference>
<dbReference type="GO" id="GO:0008360">
    <property type="term" value="P:regulation of cell shape"/>
    <property type="evidence" value="ECO:0007669"/>
    <property type="project" value="UniProtKB-KW"/>
</dbReference>
<dbReference type="GO" id="GO:0009252">
    <property type="term" value="P:peptidoglycan biosynthetic process"/>
    <property type="evidence" value="ECO:0007669"/>
    <property type="project" value="UniProtKB-KW"/>
</dbReference>
<dbReference type="PROSITE" id="PS00844">
    <property type="entry name" value="DALA_DALA_LIGASE_2"/>
    <property type="match status" value="1"/>
</dbReference>
<comment type="caution">
    <text evidence="12">The sequence shown here is derived from an EMBL/GenBank/DDBJ whole genome shotgun (WGS) entry which is preliminary data.</text>
</comment>
<dbReference type="Gene3D" id="3.30.1490.20">
    <property type="entry name" value="ATP-grasp fold, A domain"/>
    <property type="match status" value="1"/>
</dbReference>
<keyword evidence="3" id="KW-0963">Cytoplasm</keyword>
<evidence type="ECO:0000256" key="4">
    <source>
        <dbReference type="ARBA" id="ARBA00022598"/>
    </source>
</evidence>
<dbReference type="GO" id="GO:0005737">
    <property type="term" value="C:cytoplasm"/>
    <property type="evidence" value="ECO:0007669"/>
    <property type="project" value="UniProtKB-SubCell"/>
</dbReference>
<proteinExistence type="inferred from homology"/>
<dbReference type="EMBL" id="LCDD01000011">
    <property type="protein sequence ID" value="KKS46948.1"/>
    <property type="molecule type" value="Genomic_DNA"/>
</dbReference>
<dbReference type="GO" id="GO:0005524">
    <property type="term" value="F:ATP binding"/>
    <property type="evidence" value="ECO:0007669"/>
    <property type="project" value="UniProtKB-UniRule"/>
</dbReference>
<dbReference type="Pfam" id="PF07478">
    <property type="entry name" value="Dala_Dala_lig_C"/>
    <property type="match status" value="1"/>
</dbReference>
<accession>A0A0G1CBC7</accession>
<evidence type="ECO:0000256" key="10">
    <source>
        <dbReference type="PROSITE-ProRule" id="PRU00409"/>
    </source>
</evidence>
<keyword evidence="6 10" id="KW-0067">ATP-binding</keyword>
<evidence type="ECO:0000256" key="2">
    <source>
        <dbReference type="ARBA" id="ARBA00010871"/>
    </source>
</evidence>
<evidence type="ECO:0000259" key="11">
    <source>
        <dbReference type="PROSITE" id="PS50975"/>
    </source>
</evidence>
<comment type="similarity">
    <text evidence="2">Belongs to the D-alanine--D-alanine ligase family.</text>
</comment>
<dbReference type="GO" id="GO:0071555">
    <property type="term" value="P:cell wall organization"/>
    <property type="evidence" value="ECO:0007669"/>
    <property type="project" value="UniProtKB-KW"/>
</dbReference>
<evidence type="ECO:0000256" key="1">
    <source>
        <dbReference type="ARBA" id="ARBA00004496"/>
    </source>
</evidence>
<gene>
    <name evidence="12" type="ORF">UV09_C0011G0011</name>
</gene>
<dbReference type="PANTHER" id="PTHR23132:SF23">
    <property type="entry name" value="D-ALANINE--D-ALANINE LIGASE B"/>
    <property type="match status" value="1"/>
</dbReference>
<comment type="subcellular location">
    <subcellularLocation>
        <location evidence="1">Cytoplasm</location>
    </subcellularLocation>
</comment>